<keyword evidence="2" id="KW-1185">Reference proteome</keyword>
<dbReference type="Proteomes" id="UP000247540">
    <property type="component" value="Unassembled WGS sequence"/>
</dbReference>
<dbReference type="SUPFAM" id="SSF48452">
    <property type="entry name" value="TPR-like"/>
    <property type="match status" value="1"/>
</dbReference>
<name>A0A318SKV5_9BURK</name>
<dbReference type="Pfam" id="PF09613">
    <property type="entry name" value="HrpB1_HrpK"/>
    <property type="match status" value="1"/>
</dbReference>
<sequence length="156" mass="17216">MNLMLQVKRREFVQGLVEIASVGMSQNLLDDAEDIVACVRQLRPKLDQLDFLDAWIAILRGEWQQAARIARAAIERSGDWPFGTAILAYCQYATGDPTWSINAERVLAQPEAGDARELMRMLLGRVDPESIGANEMILQAISSGQSTAVELSAVRA</sequence>
<accession>A0A318SKV5</accession>
<dbReference type="RefSeq" id="WP_110465610.1">
    <property type="nucleotide sequence ID" value="NZ_JAMOFZ010000011.1"/>
</dbReference>
<dbReference type="AlphaFoldDB" id="A0A318SKV5"/>
<dbReference type="InterPro" id="IPR011990">
    <property type="entry name" value="TPR-like_helical_dom_sf"/>
</dbReference>
<evidence type="ECO:0000313" key="1">
    <source>
        <dbReference type="EMBL" id="PYE77871.1"/>
    </source>
</evidence>
<organism evidence="1 2">
    <name type="scientific">Xylophilus ampelinus</name>
    <dbReference type="NCBI Taxonomy" id="54067"/>
    <lineage>
        <taxon>Bacteria</taxon>
        <taxon>Pseudomonadati</taxon>
        <taxon>Pseudomonadota</taxon>
        <taxon>Betaproteobacteria</taxon>
        <taxon>Burkholderiales</taxon>
        <taxon>Xylophilus</taxon>
    </lineage>
</organism>
<dbReference type="EMBL" id="QJTC01000011">
    <property type="protein sequence ID" value="PYE77871.1"/>
    <property type="molecule type" value="Genomic_DNA"/>
</dbReference>
<dbReference type="OrthoDB" id="8810257at2"/>
<comment type="caution">
    <text evidence="1">The sequence shown here is derived from an EMBL/GenBank/DDBJ whole genome shotgun (WGS) entry which is preliminary data.</text>
</comment>
<reference evidence="1 2" key="1">
    <citation type="submission" date="2018-06" db="EMBL/GenBank/DDBJ databases">
        <title>Genomic Encyclopedia of Type Strains, Phase III (KMG-III): the genomes of soil and plant-associated and newly described type strains.</title>
        <authorList>
            <person name="Whitman W."/>
        </authorList>
    </citation>
    <scope>NUCLEOTIDE SEQUENCE [LARGE SCALE GENOMIC DNA]</scope>
    <source>
        <strain evidence="1 2">CECT 7646</strain>
    </source>
</reference>
<protein>
    <submittedName>
        <fullName evidence="1">Type III secretion protein HrpB1</fullName>
    </submittedName>
</protein>
<dbReference type="InterPro" id="IPR013394">
    <property type="entry name" value="T3SS_HrpB1/HrpK"/>
</dbReference>
<gene>
    <name evidence="1" type="ORF">DFQ15_11115</name>
</gene>
<evidence type="ECO:0000313" key="2">
    <source>
        <dbReference type="Proteomes" id="UP000247540"/>
    </source>
</evidence>
<proteinExistence type="predicted"/>